<dbReference type="PANTHER" id="PTHR47816">
    <property type="entry name" value="RIBOSOMAL RNA SMALL SUBUNIT METHYLTRANSFERASE C"/>
    <property type="match status" value="1"/>
</dbReference>
<evidence type="ECO:0000259" key="6">
    <source>
        <dbReference type="Pfam" id="PF05175"/>
    </source>
</evidence>
<evidence type="ECO:0000256" key="1">
    <source>
        <dbReference type="ARBA" id="ARBA00022490"/>
    </source>
</evidence>
<sequence>MCEQGFKPAFETLRQNGVTVVPDLTDDGYDFGLCLITKHKAETLANLGRGWAALKLGGILVCAGSNDVGAGSIERAFKAAIGGVSALSKSHCKVFWAKRGDTIPPTLADWAEAGRTQLVPETGCWSRPGLYNWNKIDAGSALLAKHIPADLSGRVADLGAGWGYLSLALLDRAPAIASLDLFEAEWHAIEAAKLNLSRVASPARLGFHWHDVAAGLPKATFDIVVMNPPFHQGKATDIDLGRAFIAAAAAALVPGGRLLFVANRQLPYEPVVAAHFRSSTTLDETALYKVILAHL</sequence>
<gene>
    <name evidence="7" type="primary">rsmC</name>
    <name evidence="7" type="ORF">PHAMO_380040</name>
</gene>
<evidence type="ECO:0000256" key="3">
    <source>
        <dbReference type="ARBA" id="ARBA00022603"/>
    </source>
</evidence>
<dbReference type="InterPro" id="IPR002052">
    <property type="entry name" value="DNA_methylase_N6_adenine_CS"/>
</dbReference>
<keyword evidence="8" id="KW-1185">Reference proteome</keyword>
<feature type="domain" description="Methyltransferase small" evidence="6">
    <location>
        <begin position="125"/>
        <end position="291"/>
    </location>
</feature>
<reference evidence="7 8" key="1">
    <citation type="journal article" date="2012" name="J. Bacteriol.">
        <title>Draft Genome Sequence of the Purple Photosynthetic Bacterium Phaeospirillum molischianum DSM120, a Particularly Versatile Bacterium.</title>
        <authorList>
            <person name="Duquesne K."/>
            <person name="Prima V."/>
            <person name="Ji B."/>
            <person name="Rouy Z."/>
            <person name="Medigue C."/>
            <person name="Talla E."/>
            <person name="Sturgis J.N."/>
        </authorList>
    </citation>
    <scope>NUCLEOTIDE SEQUENCE [LARGE SCALE GENOMIC DNA]</scope>
    <source>
        <strain evidence="8">DSM120</strain>
    </source>
</reference>
<dbReference type="Proteomes" id="UP000004169">
    <property type="component" value="Unassembled WGS sequence"/>
</dbReference>
<evidence type="ECO:0000256" key="2">
    <source>
        <dbReference type="ARBA" id="ARBA00022552"/>
    </source>
</evidence>
<evidence type="ECO:0000313" key="8">
    <source>
        <dbReference type="Proteomes" id="UP000004169"/>
    </source>
</evidence>
<keyword evidence="5" id="KW-0949">S-adenosyl-L-methionine</keyword>
<accession>H8FVI4</accession>
<organism evidence="7 8">
    <name type="scientific">Magnetospirillum molischianum DSM 120</name>
    <dbReference type="NCBI Taxonomy" id="1150626"/>
    <lineage>
        <taxon>Bacteria</taxon>
        <taxon>Pseudomonadati</taxon>
        <taxon>Pseudomonadota</taxon>
        <taxon>Alphaproteobacteria</taxon>
        <taxon>Rhodospirillales</taxon>
        <taxon>Rhodospirillaceae</taxon>
        <taxon>Magnetospirillum</taxon>
    </lineage>
</organism>
<dbReference type="InterPro" id="IPR007848">
    <property type="entry name" value="Small_mtfrase_dom"/>
</dbReference>
<dbReference type="GO" id="GO:0006364">
    <property type="term" value="P:rRNA processing"/>
    <property type="evidence" value="ECO:0007669"/>
    <property type="project" value="UniProtKB-KW"/>
</dbReference>
<dbReference type="GO" id="GO:0008170">
    <property type="term" value="F:N-methyltransferase activity"/>
    <property type="evidence" value="ECO:0007669"/>
    <property type="project" value="UniProtKB-ARBA"/>
</dbReference>
<dbReference type="STRING" id="1150626.PHAMO_380040"/>
<dbReference type="GO" id="GO:0008757">
    <property type="term" value="F:S-adenosylmethionine-dependent methyltransferase activity"/>
    <property type="evidence" value="ECO:0007669"/>
    <property type="project" value="InterPro"/>
</dbReference>
<dbReference type="SUPFAM" id="SSF53335">
    <property type="entry name" value="S-adenosyl-L-methionine-dependent methyltransferases"/>
    <property type="match status" value="1"/>
</dbReference>
<dbReference type="Gene3D" id="3.40.50.150">
    <property type="entry name" value="Vaccinia Virus protein VP39"/>
    <property type="match status" value="1"/>
</dbReference>
<keyword evidence="4" id="KW-0808">Transferase</keyword>
<dbReference type="InterPro" id="IPR046977">
    <property type="entry name" value="RsmC/RlmG"/>
</dbReference>
<proteinExistence type="predicted"/>
<dbReference type="RefSeq" id="WP_002730054.1">
    <property type="nucleotide sequence ID" value="NZ_CAHP01000032.1"/>
</dbReference>
<evidence type="ECO:0000256" key="4">
    <source>
        <dbReference type="ARBA" id="ARBA00022679"/>
    </source>
</evidence>
<comment type="caution">
    <text evidence="7">The sequence shown here is derived from an EMBL/GenBank/DDBJ whole genome shotgun (WGS) entry which is preliminary data.</text>
</comment>
<protein>
    <submittedName>
        <fullName evidence="7">16S RNA G1207 methylase RsmC</fullName>
    </submittedName>
</protein>
<keyword evidence="1" id="KW-0963">Cytoplasm</keyword>
<evidence type="ECO:0000313" key="7">
    <source>
        <dbReference type="EMBL" id="CCG42372.1"/>
    </source>
</evidence>
<dbReference type="EMBL" id="CAHP01000032">
    <property type="protein sequence ID" value="CCG42372.1"/>
    <property type="molecule type" value="Genomic_DNA"/>
</dbReference>
<keyword evidence="3 7" id="KW-0489">Methyltransferase</keyword>
<dbReference type="GO" id="GO:0032259">
    <property type="term" value="P:methylation"/>
    <property type="evidence" value="ECO:0007669"/>
    <property type="project" value="UniProtKB-KW"/>
</dbReference>
<dbReference type="GO" id="GO:0003676">
    <property type="term" value="F:nucleic acid binding"/>
    <property type="evidence" value="ECO:0007669"/>
    <property type="project" value="InterPro"/>
</dbReference>
<name>H8FVI4_MAGML</name>
<dbReference type="InterPro" id="IPR029063">
    <property type="entry name" value="SAM-dependent_MTases_sf"/>
</dbReference>
<dbReference type="Pfam" id="PF05175">
    <property type="entry name" value="MTS"/>
    <property type="match status" value="1"/>
</dbReference>
<keyword evidence="2" id="KW-0698">rRNA processing</keyword>
<evidence type="ECO:0000256" key="5">
    <source>
        <dbReference type="ARBA" id="ARBA00022691"/>
    </source>
</evidence>
<dbReference type="eggNOG" id="COG2813">
    <property type="taxonomic scope" value="Bacteria"/>
</dbReference>
<dbReference type="AlphaFoldDB" id="H8FVI4"/>
<dbReference type="PROSITE" id="PS00092">
    <property type="entry name" value="N6_MTASE"/>
    <property type="match status" value="1"/>
</dbReference>
<dbReference type="CDD" id="cd02440">
    <property type="entry name" value="AdoMet_MTases"/>
    <property type="match status" value="1"/>
</dbReference>
<dbReference type="PANTHER" id="PTHR47816:SF4">
    <property type="entry name" value="RIBOSOMAL RNA SMALL SUBUNIT METHYLTRANSFERASE C"/>
    <property type="match status" value="1"/>
</dbReference>